<organism evidence="2 3">
    <name type="scientific">Flavobacterium araucananum</name>
    <dbReference type="NCBI Taxonomy" id="946678"/>
    <lineage>
        <taxon>Bacteria</taxon>
        <taxon>Pseudomonadati</taxon>
        <taxon>Bacteroidota</taxon>
        <taxon>Flavobacteriia</taxon>
        <taxon>Flavobacteriales</taxon>
        <taxon>Flavobacteriaceae</taxon>
        <taxon>Flavobacterium</taxon>
    </lineage>
</organism>
<dbReference type="Gene3D" id="3.60.21.10">
    <property type="match status" value="1"/>
</dbReference>
<feature type="transmembrane region" description="Helical" evidence="1">
    <location>
        <begin position="43"/>
        <end position="59"/>
    </location>
</feature>
<comment type="caution">
    <text evidence="2">The sequence shown here is derived from an EMBL/GenBank/DDBJ whole genome shotgun (WGS) entry which is preliminary data.</text>
</comment>
<evidence type="ECO:0000313" key="3">
    <source>
        <dbReference type="Proteomes" id="UP000214684"/>
    </source>
</evidence>
<reference evidence="2 3" key="1">
    <citation type="submission" date="2016-11" db="EMBL/GenBank/DDBJ databases">
        <title>Whole genomes of Flavobacteriaceae.</title>
        <authorList>
            <person name="Stine C."/>
            <person name="Li C."/>
            <person name="Tadesse D."/>
        </authorList>
    </citation>
    <scope>NUCLEOTIDE SEQUENCE [LARGE SCALE GENOMIC DNA]</scope>
    <source>
        <strain evidence="2 3">DSM 24704</strain>
    </source>
</reference>
<keyword evidence="1" id="KW-1133">Transmembrane helix</keyword>
<keyword evidence="1" id="KW-0812">Transmembrane</keyword>
<accession>A0A227NKY2</accession>
<dbReference type="AlphaFoldDB" id="A0A227NKY2"/>
<name>A0A227NKY2_9FLAO</name>
<evidence type="ECO:0000256" key="1">
    <source>
        <dbReference type="SAM" id="Phobius"/>
    </source>
</evidence>
<dbReference type="Proteomes" id="UP000214684">
    <property type="component" value="Unassembled WGS sequence"/>
</dbReference>
<keyword evidence="1" id="KW-0472">Membrane</keyword>
<keyword evidence="3" id="KW-1185">Reference proteome</keyword>
<sequence length="67" mass="8049">MSKKKFTYEHHSGHTNINRFSEHLFALVEEMNSKLIKRWNKKVSSGIMYIILMIFLWQSKDAFKACR</sequence>
<evidence type="ECO:0000313" key="2">
    <source>
        <dbReference type="EMBL" id="OXE98027.1"/>
    </source>
</evidence>
<dbReference type="InterPro" id="IPR029052">
    <property type="entry name" value="Metallo-depent_PP-like"/>
</dbReference>
<proteinExistence type="predicted"/>
<gene>
    <name evidence="2" type="ORF">B0A64_22965</name>
</gene>
<dbReference type="EMBL" id="MUGS01000070">
    <property type="protein sequence ID" value="OXE98027.1"/>
    <property type="molecule type" value="Genomic_DNA"/>
</dbReference>
<protein>
    <submittedName>
        <fullName evidence="2">Uncharacterized protein</fullName>
    </submittedName>
</protein>